<gene>
    <name evidence="1" type="ORF">N5J11_22415</name>
</gene>
<comment type="caution">
    <text evidence="1">The sequence shown here is derived from an EMBL/GenBank/DDBJ whole genome shotgun (WGS) entry which is preliminary data.</text>
</comment>
<accession>A0AA42QFX7</accession>
<organism evidence="1 2">
    <name type="scientific">Ectopseudomonas oleovorans</name>
    <name type="common">Pseudomonas oleovorans</name>
    <dbReference type="NCBI Taxonomy" id="301"/>
    <lineage>
        <taxon>Bacteria</taxon>
        <taxon>Pseudomonadati</taxon>
        <taxon>Pseudomonadota</taxon>
        <taxon>Gammaproteobacteria</taxon>
        <taxon>Pseudomonadales</taxon>
        <taxon>Pseudomonadaceae</taxon>
        <taxon>Ectopseudomonas</taxon>
    </lineage>
</organism>
<dbReference type="RefSeq" id="WP_279533563.1">
    <property type="nucleotide sequence ID" value="NZ_CP104579.1"/>
</dbReference>
<evidence type="ECO:0000313" key="2">
    <source>
        <dbReference type="Proteomes" id="UP001161697"/>
    </source>
</evidence>
<dbReference type="AlphaFoldDB" id="A0AA42QFX7"/>
<sequence>MSKSTFSGTEADLCAAFIDQFNALPGWTCYPETAGFDVLVVHDDGRQIGVEAKLKLNAKVADQILPDAWAIRCGAPGPDHRMVIVGDITEASLGIVKMLEALGVAVLKPYMNQRLTKRDFPRDYEYFPDFQLDGWMRRGFAWQPQLDDWNPVERCKVPIVVPDVPAGVPAPLRFTPWKEAALKVLIQLRRQGSITAKQITEHGISSTIWTQGPTAWLQKGSVPGQWVASDRLPAFDQQHPEAYEKLLQIEQEKTAAQQGLELSAAGGK</sequence>
<reference evidence="1" key="1">
    <citation type="submission" date="2022-09" db="EMBL/GenBank/DDBJ databases">
        <title>Intensive care unit water sources are persistently colonized with multi-drug resistant bacteria and are the site of extensive horizontal gene transfer of antibiotic resistance genes.</title>
        <authorList>
            <person name="Diorio-Toth L."/>
        </authorList>
    </citation>
    <scope>NUCLEOTIDE SEQUENCE</scope>
    <source>
        <strain evidence="1">GD03704</strain>
    </source>
</reference>
<dbReference type="EMBL" id="JAOCJE010000002">
    <property type="protein sequence ID" value="MDH1341864.1"/>
    <property type="molecule type" value="Genomic_DNA"/>
</dbReference>
<proteinExistence type="predicted"/>
<dbReference type="Proteomes" id="UP001161697">
    <property type="component" value="Unassembled WGS sequence"/>
</dbReference>
<evidence type="ECO:0000313" key="1">
    <source>
        <dbReference type="EMBL" id="MDH1341864.1"/>
    </source>
</evidence>
<name>A0AA42QFX7_ECTOL</name>
<protein>
    <submittedName>
        <fullName evidence="1">Uncharacterized protein</fullName>
    </submittedName>
</protein>